<feature type="domain" description="HAMP" evidence="8">
    <location>
        <begin position="615"/>
        <end position="661"/>
    </location>
</feature>
<dbReference type="GO" id="GO:0006935">
    <property type="term" value="P:chemotaxis"/>
    <property type="evidence" value="ECO:0007669"/>
    <property type="project" value="UniProtKB-KW"/>
</dbReference>
<dbReference type="InterPro" id="IPR003660">
    <property type="entry name" value="HAMP_dom"/>
</dbReference>
<gene>
    <name evidence="9" type="ORF">E4Z66_01570</name>
</gene>
<dbReference type="EMBL" id="SRKY01000001">
    <property type="protein sequence ID" value="THH38287.1"/>
    <property type="molecule type" value="Genomic_DNA"/>
</dbReference>
<dbReference type="PRINTS" id="PR00260">
    <property type="entry name" value="CHEMTRNSDUCR"/>
</dbReference>
<dbReference type="OrthoDB" id="354287at2"/>
<evidence type="ECO:0000256" key="3">
    <source>
        <dbReference type="ARBA" id="ARBA00029447"/>
    </source>
</evidence>
<name>A0A4S4NHW9_9RHOB</name>
<evidence type="ECO:0000256" key="5">
    <source>
        <dbReference type="SAM" id="MobiDB-lite"/>
    </source>
</evidence>
<keyword evidence="6" id="KW-0472">Membrane</keyword>
<dbReference type="InterPro" id="IPR004090">
    <property type="entry name" value="Chemotax_Me-accpt_rcpt"/>
</dbReference>
<keyword evidence="10" id="KW-1185">Reference proteome</keyword>
<dbReference type="FunFam" id="1.10.287.950:FF:000001">
    <property type="entry name" value="Methyl-accepting chemotaxis sensory transducer"/>
    <property type="match status" value="1"/>
</dbReference>
<dbReference type="GO" id="GO:0007165">
    <property type="term" value="P:signal transduction"/>
    <property type="evidence" value="ECO:0007669"/>
    <property type="project" value="UniProtKB-KW"/>
</dbReference>
<comment type="caution">
    <text evidence="9">The sequence shown here is derived from an EMBL/GenBank/DDBJ whole genome shotgun (WGS) entry which is preliminary data.</text>
</comment>
<keyword evidence="6" id="KW-1133">Transmembrane helix</keyword>
<feature type="transmembrane region" description="Helical" evidence="6">
    <location>
        <begin position="470"/>
        <end position="490"/>
    </location>
</feature>
<keyword evidence="2" id="KW-0145">Chemotaxis</keyword>
<comment type="similarity">
    <text evidence="3">Belongs to the methyl-accepting chemotaxis (MCP) protein family.</text>
</comment>
<evidence type="ECO:0000313" key="9">
    <source>
        <dbReference type="EMBL" id="THH38287.1"/>
    </source>
</evidence>
<sequence length="925" mass="99132">MSQSARSSFFGSLLFKLMVVVVALGGTTAAAVGIGLIAFGGLFGSLQTMTQDVLPDITDSFAVIEKTNNVSEALRELSAAEDIPAVDAKLARFEATSAELSEATNALQPEAIARIQPMIDAVDASAGDVANALRRRFTAEQEMLRQLDGFLTLGEQARGYLVELMDTAFFDLTIGGEDTVTSVNETLSKLTDEAFATMQAALNLRAEVGLSTGVTLALAQTRDPSLSSILEDLQSASLNRLARQMETLDKEESAAPFMQPVHETYDLLQELAGRGSLRVARDVDQILRLRQSSDAALSELTDNLSFDLVILAEETAAENETAIQELLHSQVGNILQAAEIDTASKQVFISALLGIIARDVAAVDATQTLLSEQAAALMELVDASDVDDRLREVLAASLALTSADTGLLAARKTYLEDVVIERQHAESARGRLSAISKEAQSEGARAVSMVTDAGMGILESTKASQSQMHFVALTAAAVIAIALIASWMLILRPMVRLTDVTLRLSQGDLSEVTGFDRIGGEISRMGEALSVFRSGLIERQEMAVRDKERAEQEHKAQLEAQDAKRKADEAAAREKQRLRDEELQRKAEEEERKRKLEAAAQAERDKHAAELDIVVNNLEAALMRLSQGDLSVAIEADFPPAYKELRVNFNMALDNLSGLIQSLKDSASNVSASSADIAASARDIAERTEHAAAALENSTTSISELDASAHQMSERSGKANEVMIETREKAMSSKAIVETAVATMGEIESSSDQISKIVSLIDDIAFQTNLLALNAGVEAARAGEQGRGFAVVATEVRALAQRSSDAASEINELITRSRAQISKGAVEVGEAGVSLVTILDSITSVSGTISEIAHGTHEQSETISGINKSIARVQDTTQRTAALFEESFATSELLKTEAANLERISQGFKTSEIDRDGDEPRFAAE</sequence>
<keyword evidence="4" id="KW-0807">Transducer</keyword>
<dbReference type="Gene3D" id="6.10.340.10">
    <property type="match status" value="1"/>
</dbReference>
<organism evidence="9 10">
    <name type="scientific">Aliishimia ponticola</name>
    <dbReference type="NCBI Taxonomy" id="2499833"/>
    <lineage>
        <taxon>Bacteria</taxon>
        <taxon>Pseudomonadati</taxon>
        <taxon>Pseudomonadota</taxon>
        <taxon>Alphaproteobacteria</taxon>
        <taxon>Rhodobacterales</taxon>
        <taxon>Paracoccaceae</taxon>
        <taxon>Aliishimia</taxon>
    </lineage>
</organism>
<dbReference type="SMART" id="SM00304">
    <property type="entry name" value="HAMP"/>
    <property type="match status" value="2"/>
</dbReference>
<feature type="domain" description="HAMP" evidence="8">
    <location>
        <begin position="488"/>
        <end position="541"/>
    </location>
</feature>
<dbReference type="AlphaFoldDB" id="A0A4S4NHW9"/>
<dbReference type="Proteomes" id="UP000306602">
    <property type="component" value="Unassembled WGS sequence"/>
</dbReference>
<evidence type="ECO:0000256" key="1">
    <source>
        <dbReference type="ARBA" id="ARBA00004370"/>
    </source>
</evidence>
<reference evidence="9 10" key="1">
    <citation type="submission" date="2019-04" db="EMBL/GenBank/DDBJ databases">
        <title>Shimia ponticola sp. nov., isolated from seawater.</title>
        <authorList>
            <person name="Kim Y.-O."/>
            <person name="Yoon J.-H."/>
        </authorList>
    </citation>
    <scope>NUCLEOTIDE SEQUENCE [LARGE SCALE GENOMIC DNA]</scope>
    <source>
        <strain evidence="9 10">MYP11</strain>
    </source>
</reference>
<dbReference type="CDD" id="cd11386">
    <property type="entry name" value="MCP_signal"/>
    <property type="match status" value="1"/>
</dbReference>
<evidence type="ECO:0000259" key="8">
    <source>
        <dbReference type="PROSITE" id="PS50885"/>
    </source>
</evidence>
<feature type="region of interest" description="Disordered" evidence="5">
    <location>
        <begin position="544"/>
        <end position="602"/>
    </location>
</feature>
<dbReference type="SUPFAM" id="SSF58104">
    <property type="entry name" value="Methyl-accepting chemotaxis protein (MCP) signaling domain"/>
    <property type="match status" value="1"/>
</dbReference>
<comment type="subcellular location">
    <subcellularLocation>
        <location evidence="1">Membrane</location>
    </subcellularLocation>
</comment>
<feature type="transmembrane region" description="Helical" evidence="6">
    <location>
        <begin position="13"/>
        <end position="39"/>
    </location>
</feature>
<evidence type="ECO:0000256" key="6">
    <source>
        <dbReference type="SAM" id="Phobius"/>
    </source>
</evidence>
<proteinExistence type="inferred from homology"/>
<keyword evidence="6" id="KW-0812">Transmembrane</keyword>
<dbReference type="Gene3D" id="1.10.287.950">
    <property type="entry name" value="Methyl-accepting chemotaxis protein"/>
    <property type="match status" value="1"/>
</dbReference>
<dbReference type="PROSITE" id="PS50885">
    <property type="entry name" value="HAMP"/>
    <property type="match status" value="2"/>
</dbReference>
<dbReference type="Pfam" id="PF00015">
    <property type="entry name" value="MCPsignal"/>
    <property type="match status" value="1"/>
</dbReference>
<dbReference type="RefSeq" id="WP_136461180.1">
    <property type="nucleotide sequence ID" value="NZ_SRKY01000001.1"/>
</dbReference>
<protein>
    <recommendedName>
        <fullName evidence="11">HAMP domain-containing protein</fullName>
    </recommendedName>
</protein>
<evidence type="ECO:0000256" key="2">
    <source>
        <dbReference type="ARBA" id="ARBA00022500"/>
    </source>
</evidence>
<dbReference type="SMART" id="SM00283">
    <property type="entry name" value="MA"/>
    <property type="match status" value="1"/>
</dbReference>
<evidence type="ECO:0000313" key="10">
    <source>
        <dbReference type="Proteomes" id="UP000306602"/>
    </source>
</evidence>
<dbReference type="GO" id="GO:0016020">
    <property type="term" value="C:membrane"/>
    <property type="evidence" value="ECO:0007669"/>
    <property type="project" value="UniProtKB-SubCell"/>
</dbReference>
<accession>A0A4S4NHW9</accession>
<dbReference type="PANTHER" id="PTHR43531:SF11">
    <property type="entry name" value="METHYL-ACCEPTING CHEMOTAXIS PROTEIN 3"/>
    <property type="match status" value="1"/>
</dbReference>
<evidence type="ECO:0000256" key="4">
    <source>
        <dbReference type="PROSITE-ProRule" id="PRU00284"/>
    </source>
</evidence>
<dbReference type="InterPro" id="IPR051310">
    <property type="entry name" value="MCP_chemotaxis"/>
</dbReference>
<evidence type="ECO:0008006" key="11">
    <source>
        <dbReference type="Google" id="ProtNLM"/>
    </source>
</evidence>
<evidence type="ECO:0000259" key="7">
    <source>
        <dbReference type="PROSITE" id="PS50111"/>
    </source>
</evidence>
<dbReference type="PANTHER" id="PTHR43531">
    <property type="entry name" value="PROTEIN ICFG"/>
    <property type="match status" value="1"/>
</dbReference>
<dbReference type="InterPro" id="IPR004089">
    <property type="entry name" value="MCPsignal_dom"/>
</dbReference>
<dbReference type="PROSITE" id="PS50111">
    <property type="entry name" value="CHEMOTAXIS_TRANSDUC_2"/>
    <property type="match status" value="1"/>
</dbReference>
<feature type="domain" description="Methyl-accepting transducer" evidence="7">
    <location>
        <begin position="666"/>
        <end position="895"/>
    </location>
</feature>
<dbReference type="GO" id="GO:0004888">
    <property type="term" value="F:transmembrane signaling receptor activity"/>
    <property type="evidence" value="ECO:0007669"/>
    <property type="project" value="InterPro"/>
</dbReference>